<dbReference type="GO" id="GO:0004057">
    <property type="term" value="F:arginyl-tRNA--protein transferase activity"/>
    <property type="evidence" value="ECO:0007669"/>
    <property type="project" value="InterPro"/>
</dbReference>
<gene>
    <name evidence="2" type="ORF">AVDCRST_MAG74-71</name>
</gene>
<evidence type="ECO:0000313" key="2">
    <source>
        <dbReference type="EMBL" id="CAA9377180.1"/>
    </source>
</evidence>
<dbReference type="AlphaFoldDB" id="A0A6J4N4K3"/>
<dbReference type="InterPro" id="IPR016181">
    <property type="entry name" value="Acyl_CoA_acyltransferase"/>
</dbReference>
<proteinExistence type="predicted"/>
<accession>A0A6J4N4K3</accession>
<dbReference type="InterPro" id="IPR007472">
    <property type="entry name" value="N-end_Aminoacyl_Trfase_C"/>
</dbReference>
<dbReference type="GO" id="GO:0005737">
    <property type="term" value="C:cytoplasm"/>
    <property type="evidence" value="ECO:0007669"/>
    <property type="project" value="TreeGrafter"/>
</dbReference>
<reference evidence="2" key="1">
    <citation type="submission" date="2020-02" db="EMBL/GenBank/DDBJ databases">
        <authorList>
            <person name="Meier V. D."/>
        </authorList>
    </citation>
    <scope>NUCLEOTIDE SEQUENCE</scope>
    <source>
        <strain evidence="2">AVDCRST_MAG74</strain>
    </source>
</reference>
<dbReference type="EMBL" id="CADCUR010000008">
    <property type="protein sequence ID" value="CAA9377180.1"/>
    <property type="molecule type" value="Genomic_DNA"/>
</dbReference>
<dbReference type="PANTHER" id="PTHR21367">
    <property type="entry name" value="ARGININE-TRNA-PROTEIN TRANSFERASE 1"/>
    <property type="match status" value="1"/>
</dbReference>
<name>A0A6J4N4K3_9BACT</name>
<organism evidence="2">
    <name type="scientific">uncultured Pyrinomonadaceae bacterium</name>
    <dbReference type="NCBI Taxonomy" id="2283094"/>
    <lineage>
        <taxon>Bacteria</taxon>
        <taxon>Pseudomonadati</taxon>
        <taxon>Acidobacteriota</taxon>
        <taxon>Blastocatellia</taxon>
        <taxon>Blastocatellales</taxon>
        <taxon>Pyrinomonadaceae</taxon>
        <taxon>environmental samples</taxon>
    </lineage>
</organism>
<dbReference type="PANTHER" id="PTHR21367:SF1">
    <property type="entry name" value="ARGINYL-TRNA--PROTEIN TRANSFERASE 1"/>
    <property type="match status" value="1"/>
</dbReference>
<dbReference type="Pfam" id="PF04377">
    <property type="entry name" value="ATE_C"/>
    <property type="match status" value="1"/>
</dbReference>
<dbReference type="SUPFAM" id="SSF55729">
    <property type="entry name" value="Acyl-CoA N-acyltransferases (Nat)"/>
    <property type="match status" value="1"/>
</dbReference>
<dbReference type="InterPro" id="IPR030700">
    <property type="entry name" value="N-end_Aminoacyl_Trfase"/>
</dbReference>
<sequence length="257" mass="30253">MRQANGRLHAAQIFVGKVDFVNFSRFMLKDFPLFINEEFYAAQVSPPQLDRLLADGWRHFGEHFFRYNTGFHENELRRVLPLRIRLKDFTRSKSQRRILKKNQDARTVIRPIEITAEKEILFETHKKRFKHSVPDSIYDFLSFVPAEVPCGALEVCVYQKETLLAASFFDVGEAAVSAIYAMFDPQEFSRSLGIFTMLLTIEYALKNDKIFYYPGYAYEGNSFYDYKKRFSALETFDWNGNWENFESDYEIAKLRLG</sequence>
<evidence type="ECO:0000259" key="1">
    <source>
        <dbReference type="Pfam" id="PF04377"/>
    </source>
</evidence>
<feature type="domain" description="N-end rule aminoacyl transferase C-terminal" evidence="1">
    <location>
        <begin position="120"/>
        <end position="236"/>
    </location>
</feature>
<protein>
    <recommendedName>
        <fullName evidence="1">N-end rule aminoacyl transferase C-terminal domain-containing protein</fullName>
    </recommendedName>
</protein>